<accession>A0ACB7EDI7</accession>
<keyword evidence="1" id="KW-0132">Cell division</keyword>
<dbReference type="Proteomes" id="UP000805704">
    <property type="component" value="Chromosome 9"/>
</dbReference>
<gene>
    <name evidence="1" type="primary">CCAR1.3</name>
    <name evidence="1" type="ORF">GBF38_002288</name>
</gene>
<reference evidence="1" key="1">
    <citation type="submission" date="2020-04" db="EMBL/GenBank/DDBJ databases">
        <title>A chromosome-scale assembly and high-density genetic map of the yellow drum (Nibea albiflora) genome.</title>
        <authorList>
            <person name="Xu D."/>
            <person name="Zhang W."/>
            <person name="Chen R."/>
            <person name="Tan P."/>
            <person name="Wang L."/>
            <person name="Song H."/>
            <person name="Tian L."/>
            <person name="Zhu Q."/>
            <person name="Wang B."/>
        </authorList>
    </citation>
    <scope>NUCLEOTIDE SEQUENCE</scope>
    <source>
        <strain evidence="1">ZJHYS-2018</strain>
    </source>
</reference>
<protein>
    <submittedName>
        <fullName evidence="1">Cell division cycle and apoptosis regulator protein 1</fullName>
    </submittedName>
</protein>
<dbReference type="EMBL" id="CM024797">
    <property type="protein sequence ID" value="KAG8000122.1"/>
    <property type="molecule type" value="Genomic_DNA"/>
</dbReference>
<proteinExistence type="predicted"/>
<organism evidence="1 2">
    <name type="scientific">Nibea albiflora</name>
    <name type="common">Yellow drum</name>
    <name type="synonym">Corvina albiflora</name>
    <dbReference type="NCBI Taxonomy" id="240163"/>
    <lineage>
        <taxon>Eukaryota</taxon>
        <taxon>Metazoa</taxon>
        <taxon>Chordata</taxon>
        <taxon>Craniata</taxon>
        <taxon>Vertebrata</taxon>
        <taxon>Euteleostomi</taxon>
        <taxon>Actinopterygii</taxon>
        <taxon>Neopterygii</taxon>
        <taxon>Teleostei</taxon>
        <taxon>Neoteleostei</taxon>
        <taxon>Acanthomorphata</taxon>
        <taxon>Eupercaria</taxon>
        <taxon>Sciaenidae</taxon>
        <taxon>Nibea</taxon>
    </lineage>
</organism>
<sequence>MEAEDADDDDDDDKDDDDSNDRDRKDRKDDRKSSKERSSKDKEKKQMVTHNKELLMAFVYFDQSHCGYLLERDLEEILYTLGLHLSRAQIKKLLNKPVVRESCYYRKLTDRGKDEPAPTFNEAQIENLIGNRGLLPSPKARAQSEASESGNLIVYNGAMVDIGSMMQKLEKSEKSREEIEQKLMVQDAKMEEDAKVKAQLEQANKALSKELEEVKSTLSQTEQSLKAAEEQKTMYHDHMSKTSHTLMSTVKGLMAVLKKDEVDESGDEVSGDHLQTPQTNGADE</sequence>
<name>A0ACB7EDI7_NIBAL</name>
<comment type="caution">
    <text evidence="1">The sequence shown here is derived from an EMBL/GenBank/DDBJ whole genome shotgun (WGS) entry which is preliminary data.</text>
</comment>
<keyword evidence="1" id="KW-0131">Cell cycle</keyword>
<evidence type="ECO:0000313" key="1">
    <source>
        <dbReference type="EMBL" id="KAG8000122.1"/>
    </source>
</evidence>
<evidence type="ECO:0000313" key="2">
    <source>
        <dbReference type="Proteomes" id="UP000805704"/>
    </source>
</evidence>
<keyword evidence="2" id="KW-1185">Reference proteome</keyword>